<feature type="transmembrane region" description="Helical" evidence="1">
    <location>
        <begin position="7"/>
        <end position="40"/>
    </location>
</feature>
<organism evidence="2 5">
    <name type="scientific">Hydrogenophaga crassostreae</name>
    <dbReference type="NCBI Taxonomy" id="1763535"/>
    <lineage>
        <taxon>Bacteria</taxon>
        <taxon>Pseudomonadati</taxon>
        <taxon>Pseudomonadota</taxon>
        <taxon>Betaproteobacteria</taxon>
        <taxon>Burkholderiales</taxon>
        <taxon>Comamonadaceae</taxon>
        <taxon>Hydrogenophaga</taxon>
    </lineage>
</organism>
<evidence type="ECO:0000256" key="1">
    <source>
        <dbReference type="SAM" id="Phobius"/>
    </source>
</evidence>
<sequence>MSNATFWWLLAGAMVALELFTGTFYLLMLTIGLAAAALAAHAGLGVTGQLLLGATVGSAAVVVWHLKKKRQAKTQTADSMNDVRLDVGEIVQIEQWLADGTAQVHYRGAKWDAIHRPGVTPGPGQHRVAELIGNRLLVDKV</sequence>
<name>A0A167HZZ7_9BURK</name>
<keyword evidence="1" id="KW-0472">Membrane</keyword>
<keyword evidence="1" id="KW-1133">Transmembrane helix</keyword>
<proteinExistence type="predicted"/>
<dbReference type="Proteomes" id="UP000185657">
    <property type="component" value="Unassembled WGS sequence"/>
</dbReference>
<evidence type="ECO:0000313" key="3">
    <source>
        <dbReference type="EMBL" id="OAD41952.1"/>
    </source>
</evidence>
<reference evidence="3 4" key="1">
    <citation type="submission" date="2016-02" db="EMBL/GenBank/DDBJ databases">
        <title>Draft genome sequence of Hydrogenophaga sp. LPB0072.</title>
        <authorList>
            <person name="Shin S.-K."/>
            <person name="Yi H."/>
        </authorList>
    </citation>
    <scope>NUCLEOTIDE SEQUENCE [LARGE SCALE GENOMIC DNA]</scope>
    <source>
        <strain evidence="3 4">LPB0072</strain>
    </source>
</reference>
<keyword evidence="1" id="KW-0812">Transmembrane</keyword>
<evidence type="ECO:0000313" key="4">
    <source>
        <dbReference type="Proteomes" id="UP000185657"/>
    </source>
</evidence>
<protein>
    <submittedName>
        <fullName evidence="2">Uncharacterized protein</fullName>
    </submittedName>
</protein>
<evidence type="ECO:0000313" key="5">
    <source>
        <dbReference type="Proteomes" id="UP000185680"/>
    </source>
</evidence>
<dbReference type="AlphaFoldDB" id="A0A167HZZ7"/>
<dbReference type="OrthoDB" id="5654021at2"/>
<dbReference type="EMBL" id="LVWD01000013">
    <property type="protein sequence ID" value="OAD41952.1"/>
    <property type="molecule type" value="Genomic_DNA"/>
</dbReference>
<dbReference type="Proteomes" id="UP000185680">
    <property type="component" value="Chromosome"/>
</dbReference>
<evidence type="ECO:0000313" key="2">
    <source>
        <dbReference type="EMBL" id="AOW13656.1"/>
    </source>
</evidence>
<feature type="transmembrane region" description="Helical" evidence="1">
    <location>
        <begin position="46"/>
        <end position="66"/>
    </location>
</feature>
<reference evidence="2 5" key="2">
    <citation type="submission" date="2016-10" db="EMBL/GenBank/DDBJ databases">
        <title>Hydorgenophaga sp. LPB0072 isolated from gastropod.</title>
        <authorList>
            <person name="Kim E."/>
            <person name="Yi H."/>
        </authorList>
    </citation>
    <scope>NUCLEOTIDE SEQUENCE [LARGE SCALE GENOMIC DNA]</scope>
    <source>
        <strain evidence="2 5">LPB0072</strain>
    </source>
</reference>
<accession>A0A167HZZ7</accession>
<dbReference type="RefSeq" id="WP_066090540.1">
    <property type="nucleotide sequence ID" value="NZ_CP017476.1"/>
</dbReference>
<dbReference type="EMBL" id="CP017476">
    <property type="protein sequence ID" value="AOW13656.1"/>
    <property type="molecule type" value="Genomic_DNA"/>
</dbReference>
<dbReference type="KEGG" id="hyl:LPB072_13145"/>
<gene>
    <name evidence="2" type="ORF">LPB072_13145</name>
    <name evidence="3" type="ORF">LPB72_11765</name>
</gene>
<keyword evidence="4" id="KW-1185">Reference proteome</keyword>
<dbReference type="STRING" id="1763535.LPB072_13145"/>